<feature type="transmembrane region" description="Helical" evidence="1">
    <location>
        <begin position="69"/>
        <end position="88"/>
    </location>
</feature>
<dbReference type="AlphaFoldDB" id="A0A2T6BKF3"/>
<organism evidence="2 3">
    <name type="scientific">Litoreibacter ponti</name>
    <dbReference type="NCBI Taxonomy" id="1510457"/>
    <lineage>
        <taxon>Bacteria</taxon>
        <taxon>Pseudomonadati</taxon>
        <taxon>Pseudomonadota</taxon>
        <taxon>Alphaproteobacteria</taxon>
        <taxon>Rhodobacterales</taxon>
        <taxon>Roseobacteraceae</taxon>
        <taxon>Litoreibacter</taxon>
    </lineage>
</organism>
<dbReference type="EMBL" id="QBKS01000001">
    <property type="protein sequence ID" value="PTX56535.1"/>
    <property type="molecule type" value="Genomic_DNA"/>
</dbReference>
<comment type="caution">
    <text evidence="2">The sequence shown here is derived from an EMBL/GenBank/DDBJ whole genome shotgun (WGS) entry which is preliminary data.</text>
</comment>
<evidence type="ECO:0000313" key="3">
    <source>
        <dbReference type="Proteomes" id="UP000243978"/>
    </source>
</evidence>
<feature type="transmembrane region" description="Helical" evidence="1">
    <location>
        <begin position="12"/>
        <end position="32"/>
    </location>
</feature>
<evidence type="ECO:0000313" key="2">
    <source>
        <dbReference type="EMBL" id="PTX56535.1"/>
    </source>
</evidence>
<dbReference type="Proteomes" id="UP000243978">
    <property type="component" value="Unassembled WGS sequence"/>
</dbReference>
<evidence type="ECO:0000256" key="1">
    <source>
        <dbReference type="SAM" id="Phobius"/>
    </source>
</evidence>
<keyword evidence="1" id="KW-0472">Membrane</keyword>
<keyword evidence="1" id="KW-0812">Transmembrane</keyword>
<proteinExistence type="predicted"/>
<gene>
    <name evidence="2" type="ORF">C8N43_1194</name>
</gene>
<reference evidence="2 3" key="1">
    <citation type="submission" date="2018-04" db="EMBL/GenBank/DDBJ databases">
        <title>Genomic Encyclopedia of Archaeal and Bacterial Type Strains, Phase II (KMG-II): from individual species to whole genera.</title>
        <authorList>
            <person name="Goeker M."/>
        </authorList>
    </citation>
    <scope>NUCLEOTIDE SEQUENCE [LARGE SCALE GENOMIC DNA]</scope>
    <source>
        <strain evidence="2 3">DSM 100977</strain>
    </source>
</reference>
<feature type="transmembrane region" description="Helical" evidence="1">
    <location>
        <begin position="100"/>
        <end position="123"/>
    </location>
</feature>
<name>A0A2T6BKF3_9RHOB</name>
<accession>A0A2T6BKF3</accession>
<sequence>MMTDTTPHPLSLRGFLMLVLAGSAATIAFELYGEVISPLLGGSRLAPVPLAGSVFKALSGFQSREAANFLHYFAGCIGYPLGFALVARPLWQKFMPGLRWALVAVAFGIVQWVFALYVMAHLIAGQAPFLGFTGITWAALWGHILYALVAIGLTHHFLLKRSA</sequence>
<protein>
    <recommendedName>
        <fullName evidence="4">DUF1440 domain-containing protein</fullName>
    </recommendedName>
</protein>
<keyword evidence="1" id="KW-1133">Transmembrane helix</keyword>
<feature type="transmembrane region" description="Helical" evidence="1">
    <location>
        <begin position="135"/>
        <end position="159"/>
    </location>
</feature>
<keyword evidence="3" id="KW-1185">Reference proteome</keyword>
<evidence type="ECO:0008006" key="4">
    <source>
        <dbReference type="Google" id="ProtNLM"/>
    </source>
</evidence>